<dbReference type="PANTHER" id="PTHR33701">
    <property type="entry name" value="TRANSMEMBRANE PROTEIN"/>
    <property type="match status" value="1"/>
</dbReference>
<reference evidence="4" key="1">
    <citation type="submission" date="2025-08" db="UniProtKB">
        <authorList>
            <consortium name="RefSeq"/>
        </authorList>
    </citation>
    <scope>IDENTIFICATION</scope>
    <source>
        <tissue evidence="4">Leaf</tissue>
    </source>
</reference>
<proteinExistence type="predicted"/>
<feature type="coiled-coil region" evidence="1">
    <location>
        <begin position="38"/>
        <end position="72"/>
    </location>
</feature>
<dbReference type="GeneID" id="110425812"/>
<feature type="region of interest" description="Disordered" evidence="2">
    <location>
        <begin position="89"/>
        <end position="192"/>
    </location>
</feature>
<gene>
    <name evidence="4" type="primary">LOC110425812</name>
</gene>
<protein>
    <submittedName>
        <fullName evidence="4">Uncharacterized protein LOC110425812</fullName>
    </submittedName>
</protein>
<sequence>MHHSDQIKQDQRTTCNVEDSTMTIEFLRARLLSERSVSKSARQRADELAKRVAELEEQLKIVSIQRRRAEMATADVLAILVNNGVSDISEELDSSSDQDAPVESNINNGSTKEEESSVTSKLRRKESEELSGSEFDCSSASGRSLSWKGCKSASHSPERYKDKLVRRRNSFSSMGFSSQKHRQGKSCRQIRHRESRSVAEELKSDNIMVDPQVNGLENTSEVNANHSTGGPDILPMGSEIHENKSTVDNLRSDALKNERNVTGFDLDFHGYEGEKDMEKALEHQAQLIVRYEAMEKAQREWEEKFREKNSSSPDSCGPGNHSDVTEERDEIKAQAQYVSGTATSQVQGAEEEHISFSAELPKIHSNDLVPPSQADMDHLQDWRYSRSLSPESLNPNSLGQKFTHLMSKENHYQSMQSNNSPSNSTNHFAHPHCSPGNEAVQHFSSDLGSHSCSELPQNKNELYALVPHETSSRFTGVLDSLKQARLSLQQKISTLSLVEGASVGKAIEPSGSGRKVGERVEIPLGCSGLFRVPTDISVEAPKANFLGSSSQLSLANYYPDRGVAPTAGSHLPTASYMNTQLSSSSNYQLVSSDRFFSSPYMDPRTSFSPFPTAFASSGYIKDDQILTGQFVETGSRLSTQKPSVDPYLEPVLPSSSLQNYPTFPSYPDLVPQIHAKEGFPSFHTTRSVGVTPDRFSFYDNHFRPDIHRL</sequence>
<keyword evidence="3" id="KW-1185">Reference proteome</keyword>
<feature type="compositionally biased region" description="Basic residues" evidence="2">
    <location>
        <begin position="179"/>
        <end position="192"/>
    </location>
</feature>
<organism evidence="3 4">
    <name type="scientific">Herrania umbratica</name>
    <dbReference type="NCBI Taxonomy" id="108875"/>
    <lineage>
        <taxon>Eukaryota</taxon>
        <taxon>Viridiplantae</taxon>
        <taxon>Streptophyta</taxon>
        <taxon>Embryophyta</taxon>
        <taxon>Tracheophyta</taxon>
        <taxon>Spermatophyta</taxon>
        <taxon>Magnoliopsida</taxon>
        <taxon>eudicotyledons</taxon>
        <taxon>Gunneridae</taxon>
        <taxon>Pentapetalae</taxon>
        <taxon>rosids</taxon>
        <taxon>malvids</taxon>
        <taxon>Malvales</taxon>
        <taxon>Malvaceae</taxon>
        <taxon>Byttnerioideae</taxon>
        <taxon>Herrania</taxon>
    </lineage>
</organism>
<dbReference type="AlphaFoldDB" id="A0A6J1BB17"/>
<dbReference type="Proteomes" id="UP000504621">
    <property type="component" value="Unplaced"/>
</dbReference>
<dbReference type="PANTHER" id="PTHR33701:SF3">
    <property type="entry name" value="TRANSCRIPTIONAL REGULATOR ATRX"/>
    <property type="match status" value="1"/>
</dbReference>
<feature type="region of interest" description="Disordered" evidence="2">
    <location>
        <begin position="302"/>
        <end position="327"/>
    </location>
</feature>
<accession>A0A6J1BB17</accession>
<dbReference type="OrthoDB" id="1939754at2759"/>
<name>A0A6J1BB17_9ROSI</name>
<keyword evidence="1" id="KW-0175">Coiled coil</keyword>
<evidence type="ECO:0000313" key="4">
    <source>
        <dbReference type="RefSeq" id="XP_021296531.1"/>
    </source>
</evidence>
<evidence type="ECO:0000313" key="3">
    <source>
        <dbReference type="Proteomes" id="UP000504621"/>
    </source>
</evidence>
<evidence type="ECO:0000256" key="1">
    <source>
        <dbReference type="SAM" id="Coils"/>
    </source>
</evidence>
<evidence type="ECO:0000256" key="2">
    <source>
        <dbReference type="SAM" id="MobiDB-lite"/>
    </source>
</evidence>
<dbReference type="RefSeq" id="XP_021296531.1">
    <property type="nucleotide sequence ID" value="XM_021440856.1"/>
</dbReference>